<dbReference type="OrthoDB" id="5515649at2"/>
<evidence type="ECO:0000256" key="1">
    <source>
        <dbReference type="ARBA" id="ARBA00005254"/>
    </source>
</evidence>
<dbReference type="Proteomes" id="UP000244892">
    <property type="component" value="Chromosome"/>
</dbReference>
<name>A0A2U8FSH9_9BURK</name>
<dbReference type="InterPro" id="IPR029045">
    <property type="entry name" value="ClpP/crotonase-like_dom_sf"/>
</dbReference>
<dbReference type="CDD" id="cd06558">
    <property type="entry name" value="crotonase-like"/>
    <property type="match status" value="1"/>
</dbReference>
<dbReference type="InterPro" id="IPR014748">
    <property type="entry name" value="Enoyl-CoA_hydra_C"/>
</dbReference>
<dbReference type="Gene3D" id="1.10.12.10">
    <property type="entry name" value="Lyase 2-enoyl-coa Hydratase, Chain A, domain 2"/>
    <property type="match status" value="1"/>
</dbReference>
<dbReference type="EMBL" id="CP029210">
    <property type="protein sequence ID" value="AWI54022.1"/>
    <property type="molecule type" value="Genomic_DNA"/>
</dbReference>
<keyword evidence="3" id="KW-0456">Lyase</keyword>
<protein>
    <submittedName>
        <fullName evidence="3">Enoyl-CoA hydratase</fullName>
        <ecNumber evidence="3">4.2.1.17</ecNumber>
    </submittedName>
</protein>
<dbReference type="Gene3D" id="3.90.226.10">
    <property type="entry name" value="2-enoyl-CoA Hydratase, Chain A, domain 1"/>
    <property type="match status" value="1"/>
</dbReference>
<dbReference type="RefSeq" id="WP_109037018.1">
    <property type="nucleotide sequence ID" value="NZ_CP029210.1"/>
</dbReference>
<dbReference type="PANTHER" id="PTHR43459">
    <property type="entry name" value="ENOYL-COA HYDRATASE"/>
    <property type="match status" value="1"/>
</dbReference>
<reference evidence="3 4" key="1">
    <citation type="submission" date="2018-05" db="EMBL/GenBank/DDBJ databases">
        <title>complete genome sequence of Aquabacterium olei NBRC 110486.</title>
        <authorList>
            <person name="Tang B."/>
            <person name="Chang J."/>
            <person name="Zhang L."/>
            <person name="Yang H."/>
        </authorList>
    </citation>
    <scope>NUCLEOTIDE SEQUENCE [LARGE SCALE GENOMIC DNA]</scope>
    <source>
        <strain evidence="3 4">NBRC 110486</strain>
    </source>
</reference>
<dbReference type="EC" id="4.2.1.17" evidence="3"/>
<evidence type="ECO:0000256" key="2">
    <source>
        <dbReference type="RuleBase" id="RU003707"/>
    </source>
</evidence>
<organism evidence="3 4">
    <name type="scientific">Aquabacterium olei</name>
    <dbReference type="NCBI Taxonomy" id="1296669"/>
    <lineage>
        <taxon>Bacteria</taxon>
        <taxon>Pseudomonadati</taxon>
        <taxon>Pseudomonadota</taxon>
        <taxon>Betaproteobacteria</taxon>
        <taxon>Burkholderiales</taxon>
        <taxon>Aquabacterium</taxon>
    </lineage>
</organism>
<dbReference type="NCBIfam" id="NF046063">
    <property type="entry name" value="oxepin_alt"/>
    <property type="match status" value="1"/>
</dbReference>
<gene>
    <name evidence="3" type="ORF">DEH84_11735</name>
</gene>
<dbReference type="AlphaFoldDB" id="A0A2U8FSH9"/>
<comment type="similarity">
    <text evidence="1 2">Belongs to the enoyl-CoA hydratase/isomerase family.</text>
</comment>
<keyword evidence="4" id="KW-1185">Reference proteome</keyword>
<dbReference type="Pfam" id="PF00378">
    <property type="entry name" value="ECH_1"/>
    <property type="match status" value="1"/>
</dbReference>
<dbReference type="InterPro" id="IPR001753">
    <property type="entry name" value="Enoyl-CoA_hydra/iso"/>
</dbReference>
<evidence type="ECO:0000313" key="4">
    <source>
        <dbReference type="Proteomes" id="UP000244892"/>
    </source>
</evidence>
<dbReference type="InterPro" id="IPR018376">
    <property type="entry name" value="Enoyl-CoA_hyd/isom_CS"/>
</dbReference>
<evidence type="ECO:0000313" key="3">
    <source>
        <dbReference type="EMBL" id="AWI54022.1"/>
    </source>
</evidence>
<dbReference type="GO" id="GO:0004300">
    <property type="term" value="F:enoyl-CoA hydratase activity"/>
    <property type="evidence" value="ECO:0007669"/>
    <property type="project" value="UniProtKB-EC"/>
</dbReference>
<sequence>MTTELQTSRHGATLVLTLHGPANRNALSPQVYAAGIETLGMAEDNPDVAAVVLTGSGGHFCSGGDLARLGHNRDHDLPAQEAAIGAFHQWVEGLQSFPKPVIAAIEGRAAGGGVSLALACDLIVAAEDARFTMAYSQIGLSPDGGTSWQLARRVGRGRALAWLWDGGTHSAQDWAALGLVQRLAPSGTALSAALAWADELATLPAGAVASIKELVNEADSRPLHAHLQQEQAHFLRNLTQPAAGTAIAAFLQRRKG</sequence>
<dbReference type="PROSITE" id="PS00166">
    <property type="entry name" value="ENOYL_COA_HYDRATASE"/>
    <property type="match status" value="1"/>
</dbReference>
<proteinExistence type="inferred from homology"/>
<accession>A0A2U8FSH9</accession>
<dbReference type="NCBIfam" id="NF005700">
    <property type="entry name" value="PRK07511.1"/>
    <property type="match status" value="1"/>
</dbReference>
<dbReference type="KEGG" id="aon:DEH84_11735"/>
<dbReference type="SUPFAM" id="SSF52096">
    <property type="entry name" value="ClpP/crotonase"/>
    <property type="match status" value="1"/>
</dbReference>
<dbReference type="PANTHER" id="PTHR43459:SF1">
    <property type="entry name" value="EG:BACN32G11.4 PROTEIN"/>
    <property type="match status" value="1"/>
</dbReference>